<dbReference type="GO" id="GO:0031419">
    <property type="term" value="F:cobalamin binding"/>
    <property type="evidence" value="ECO:0007669"/>
    <property type="project" value="InterPro"/>
</dbReference>
<gene>
    <name evidence="2" type="ORF">B1B_19254</name>
</gene>
<dbReference type="InterPro" id="IPR006099">
    <property type="entry name" value="MeMalonylCoA_mutase_a/b_cat"/>
</dbReference>
<dbReference type="PANTHER" id="PTHR48101">
    <property type="entry name" value="METHYLMALONYL-COA MUTASE, MITOCHONDRIAL-RELATED"/>
    <property type="match status" value="1"/>
</dbReference>
<dbReference type="GO" id="GO:0016866">
    <property type="term" value="F:intramolecular transferase activity"/>
    <property type="evidence" value="ECO:0007669"/>
    <property type="project" value="InterPro"/>
</dbReference>
<dbReference type="Pfam" id="PF01642">
    <property type="entry name" value="MM_CoA_mutase"/>
    <property type="match status" value="1"/>
</dbReference>
<dbReference type="InterPro" id="IPR016176">
    <property type="entry name" value="Cbl-dep_enz_cat"/>
</dbReference>
<evidence type="ECO:0000259" key="1">
    <source>
        <dbReference type="Pfam" id="PF01642"/>
    </source>
</evidence>
<comment type="caution">
    <text evidence="2">The sequence shown here is derived from an EMBL/GenBank/DDBJ whole genome shotgun (WGS) entry which is preliminary data.</text>
</comment>
<proteinExistence type="predicted"/>
<dbReference type="EMBL" id="AUZY01012932">
    <property type="protein sequence ID" value="EQD27173.1"/>
    <property type="molecule type" value="Genomic_DNA"/>
</dbReference>
<dbReference type="AlphaFoldDB" id="T0Y2D4"/>
<feature type="domain" description="Methylmalonyl-CoA mutase alpha/beta chain catalytic" evidence="1">
    <location>
        <begin position="48"/>
        <end position="178"/>
    </location>
</feature>
<evidence type="ECO:0000313" key="2">
    <source>
        <dbReference type="EMBL" id="EQD27173.1"/>
    </source>
</evidence>
<dbReference type="SUPFAM" id="SSF51703">
    <property type="entry name" value="Cobalamin (vitamin B12)-dependent enzymes"/>
    <property type="match status" value="1"/>
</dbReference>
<protein>
    <submittedName>
        <fullName evidence="2">Methylmalonyl-CoA mutase, large subunit</fullName>
    </submittedName>
</protein>
<dbReference type="Gene3D" id="3.20.20.240">
    <property type="entry name" value="Methylmalonyl-CoA mutase"/>
    <property type="match status" value="1"/>
</dbReference>
<dbReference type="PANTHER" id="PTHR48101:SF1">
    <property type="entry name" value="METHYLMALONYL-COA MUTASE, LARGE SUBUNIT"/>
    <property type="match status" value="1"/>
</dbReference>
<sequence>MNDSSSFWSEKLKKLDERNQTVDPAYATWKKKVLDKWRGDSQEKEYTNSSAIPVKEIYLPGDLGGDLGGRLGLPGVYPFTRGIYPDMYRGRYWTMRMFSGFGTPEDTNRRLKYLIQHGESGLSIAFDMPTLYGYDCNNERAEGEVGKCGVNVSTLKDMEVLFDGIDLGKVSTSMTINA</sequence>
<organism evidence="2">
    <name type="scientific">mine drainage metagenome</name>
    <dbReference type="NCBI Taxonomy" id="410659"/>
    <lineage>
        <taxon>unclassified sequences</taxon>
        <taxon>metagenomes</taxon>
        <taxon>ecological metagenomes</taxon>
    </lineage>
</organism>
<feature type="non-terminal residue" evidence="2">
    <location>
        <position position="178"/>
    </location>
</feature>
<name>T0Y2D4_9ZZZZ</name>
<accession>T0Y2D4</accession>
<reference evidence="2" key="1">
    <citation type="submission" date="2013-08" db="EMBL/GenBank/DDBJ databases">
        <authorList>
            <person name="Mendez C."/>
            <person name="Richter M."/>
            <person name="Ferrer M."/>
            <person name="Sanchez J."/>
        </authorList>
    </citation>
    <scope>NUCLEOTIDE SEQUENCE</scope>
</reference>
<reference evidence="2" key="2">
    <citation type="journal article" date="2014" name="ISME J.">
        <title>Microbial stratification in low pH oxic and suboxic macroscopic growths along an acid mine drainage.</title>
        <authorList>
            <person name="Mendez-Garcia C."/>
            <person name="Mesa V."/>
            <person name="Sprenger R.R."/>
            <person name="Richter M."/>
            <person name="Diez M.S."/>
            <person name="Solano J."/>
            <person name="Bargiela R."/>
            <person name="Golyshina O.V."/>
            <person name="Manteca A."/>
            <person name="Ramos J.L."/>
            <person name="Gallego J.R."/>
            <person name="Llorente I."/>
            <person name="Martins Dos Santos V.A."/>
            <person name="Jensen O.N."/>
            <person name="Pelaez A.I."/>
            <person name="Sanchez J."/>
            <person name="Ferrer M."/>
        </authorList>
    </citation>
    <scope>NUCLEOTIDE SEQUENCE</scope>
</reference>